<dbReference type="GO" id="GO:0031992">
    <property type="term" value="F:energy transducer activity"/>
    <property type="evidence" value="ECO:0007669"/>
    <property type="project" value="InterPro"/>
</dbReference>
<feature type="domain" description="TonB C-terminal" evidence="11">
    <location>
        <begin position="102"/>
        <end position="188"/>
    </location>
</feature>
<gene>
    <name evidence="12" type="ordered locus">Spiaf_0752</name>
</gene>
<evidence type="ECO:0000259" key="11">
    <source>
        <dbReference type="PROSITE" id="PS52015"/>
    </source>
</evidence>
<feature type="compositionally biased region" description="Basic and acidic residues" evidence="10">
    <location>
        <begin position="56"/>
        <end position="69"/>
    </location>
</feature>
<dbReference type="PRINTS" id="PR01374">
    <property type="entry name" value="TONBPROTEIN"/>
</dbReference>
<dbReference type="STRING" id="889378.Spiaf_0752"/>
<evidence type="ECO:0000256" key="8">
    <source>
        <dbReference type="ARBA" id="ARBA00022989"/>
    </source>
</evidence>
<dbReference type="InterPro" id="IPR006260">
    <property type="entry name" value="TonB/TolA_C"/>
</dbReference>
<evidence type="ECO:0000256" key="1">
    <source>
        <dbReference type="ARBA" id="ARBA00004383"/>
    </source>
</evidence>
<dbReference type="GO" id="GO:0098797">
    <property type="term" value="C:plasma membrane protein complex"/>
    <property type="evidence" value="ECO:0007669"/>
    <property type="project" value="TreeGrafter"/>
</dbReference>
<keyword evidence="13" id="KW-1185">Reference proteome</keyword>
<evidence type="ECO:0000256" key="5">
    <source>
        <dbReference type="ARBA" id="ARBA00022519"/>
    </source>
</evidence>
<evidence type="ECO:0000256" key="2">
    <source>
        <dbReference type="ARBA" id="ARBA00006555"/>
    </source>
</evidence>
<dbReference type="PROSITE" id="PS52015">
    <property type="entry name" value="TONB_CTD"/>
    <property type="match status" value="1"/>
</dbReference>
<comment type="subcellular location">
    <subcellularLocation>
        <location evidence="1">Cell inner membrane</location>
        <topology evidence="1">Single-pass membrane protein</topology>
        <orientation evidence="1">Periplasmic side</orientation>
    </subcellularLocation>
</comment>
<keyword evidence="7" id="KW-0653">Protein transport</keyword>
<evidence type="ECO:0000256" key="9">
    <source>
        <dbReference type="ARBA" id="ARBA00023136"/>
    </source>
</evidence>
<keyword evidence="8" id="KW-1133">Transmembrane helix</keyword>
<evidence type="ECO:0000256" key="10">
    <source>
        <dbReference type="SAM" id="MobiDB-lite"/>
    </source>
</evidence>
<name>H9UH54_SPIAZ</name>
<dbReference type="Pfam" id="PF03544">
    <property type="entry name" value="TonB_C"/>
    <property type="match status" value="1"/>
</dbReference>
<dbReference type="InterPro" id="IPR051045">
    <property type="entry name" value="TonB-dependent_transducer"/>
</dbReference>
<feature type="compositionally biased region" description="Low complexity" evidence="10">
    <location>
        <begin position="16"/>
        <end position="47"/>
    </location>
</feature>
<protein>
    <submittedName>
        <fullName evidence="12">TonB family protein</fullName>
    </submittedName>
</protein>
<evidence type="ECO:0000313" key="12">
    <source>
        <dbReference type="EMBL" id="AFG36847.1"/>
    </source>
</evidence>
<evidence type="ECO:0000313" key="13">
    <source>
        <dbReference type="Proteomes" id="UP000007383"/>
    </source>
</evidence>
<proteinExistence type="inferred from homology"/>
<dbReference type="GO" id="GO:0055085">
    <property type="term" value="P:transmembrane transport"/>
    <property type="evidence" value="ECO:0007669"/>
    <property type="project" value="InterPro"/>
</dbReference>
<dbReference type="PANTHER" id="PTHR33446">
    <property type="entry name" value="PROTEIN TONB-RELATED"/>
    <property type="match status" value="1"/>
</dbReference>
<evidence type="ECO:0000256" key="6">
    <source>
        <dbReference type="ARBA" id="ARBA00022692"/>
    </source>
</evidence>
<dbReference type="EMBL" id="CP003282">
    <property type="protein sequence ID" value="AFG36847.1"/>
    <property type="molecule type" value="Genomic_DNA"/>
</dbReference>
<keyword evidence="3" id="KW-0813">Transport</keyword>
<dbReference type="KEGG" id="sfc:Spiaf_0752"/>
<dbReference type="InterPro" id="IPR037682">
    <property type="entry name" value="TonB_C"/>
</dbReference>
<dbReference type="Gene3D" id="3.30.1150.10">
    <property type="match status" value="1"/>
</dbReference>
<dbReference type="SUPFAM" id="SSF74653">
    <property type="entry name" value="TolA/TonB C-terminal domain"/>
    <property type="match status" value="1"/>
</dbReference>
<dbReference type="InterPro" id="IPR003538">
    <property type="entry name" value="TonB"/>
</dbReference>
<dbReference type="GO" id="GO:0030288">
    <property type="term" value="C:outer membrane-bounded periplasmic space"/>
    <property type="evidence" value="ECO:0007669"/>
    <property type="project" value="InterPro"/>
</dbReference>
<dbReference type="PANTHER" id="PTHR33446:SF2">
    <property type="entry name" value="PROTEIN TONB"/>
    <property type="match status" value="1"/>
</dbReference>
<sequence>MVDMAPAEDRAPVEPAPAEEQAPEEQAPVEEPTPAKQAPAEESAPAEMPVSLNELKPSRILDVPERISETDAALPEHTPAASPDGEKNLPAHRQDDMTDEQIFARLSAGRRLPAPGYPPAAERFGQQGVVRVGIEVAASGRITQVRLVSSSGHSLLDQEVVRTVERHWRFNQAPGTVYIEREFEFRLQ</sequence>
<dbReference type="GO" id="GO:0015891">
    <property type="term" value="P:siderophore transport"/>
    <property type="evidence" value="ECO:0007669"/>
    <property type="project" value="InterPro"/>
</dbReference>
<accession>H9UH54</accession>
<dbReference type="eggNOG" id="COG0810">
    <property type="taxonomic scope" value="Bacteria"/>
</dbReference>
<keyword evidence="6" id="KW-0812">Transmembrane</keyword>
<feature type="region of interest" description="Disordered" evidence="10">
    <location>
        <begin position="1"/>
        <end position="92"/>
    </location>
</feature>
<organism evidence="12 13">
    <name type="scientific">Spirochaeta africana (strain ATCC 700263 / DSM 8902 / Z-7692)</name>
    <dbReference type="NCBI Taxonomy" id="889378"/>
    <lineage>
        <taxon>Bacteria</taxon>
        <taxon>Pseudomonadati</taxon>
        <taxon>Spirochaetota</taxon>
        <taxon>Spirochaetia</taxon>
        <taxon>Spirochaetales</taxon>
        <taxon>Spirochaetaceae</taxon>
        <taxon>Spirochaeta</taxon>
    </lineage>
</organism>
<keyword evidence="9" id="KW-0472">Membrane</keyword>
<reference evidence="13" key="1">
    <citation type="journal article" date="2013" name="Stand. Genomic Sci.">
        <title>Complete genome sequence of the halophilic bacterium Spirochaeta africana type strain (Z-7692(T)) from the alkaline Lake Magadi in the East African Rift.</title>
        <authorList>
            <person name="Liolos K."/>
            <person name="Abt B."/>
            <person name="Scheuner C."/>
            <person name="Teshima H."/>
            <person name="Held B."/>
            <person name="Lapidus A."/>
            <person name="Nolan M."/>
            <person name="Lucas S."/>
            <person name="Deshpande S."/>
            <person name="Cheng J.F."/>
            <person name="Tapia R."/>
            <person name="Goodwin L.A."/>
            <person name="Pitluck S."/>
            <person name="Pagani I."/>
            <person name="Ivanova N."/>
            <person name="Mavromatis K."/>
            <person name="Mikhailova N."/>
            <person name="Huntemann M."/>
            <person name="Pati A."/>
            <person name="Chen A."/>
            <person name="Palaniappan K."/>
            <person name="Land M."/>
            <person name="Rohde M."/>
            <person name="Tindall B.J."/>
            <person name="Detter J.C."/>
            <person name="Goker M."/>
            <person name="Bristow J."/>
            <person name="Eisen J.A."/>
            <person name="Markowitz V."/>
            <person name="Hugenholtz P."/>
            <person name="Woyke T."/>
            <person name="Klenk H.P."/>
            <person name="Kyrpides N.C."/>
        </authorList>
    </citation>
    <scope>NUCLEOTIDE SEQUENCE</scope>
    <source>
        <strain evidence="13">ATCC 700263 / DSM 8902 / Z-7692</strain>
    </source>
</reference>
<dbReference type="GO" id="GO:0015031">
    <property type="term" value="P:protein transport"/>
    <property type="evidence" value="ECO:0007669"/>
    <property type="project" value="UniProtKB-KW"/>
</dbReference>
<keyword evidence="4" id="KW-1003">Cell membrane</keyword>
<evidence type="ECO:0000256" key="4">
    <source>
        <dbReference type="ARBA" id="ARBA00022475"/>
    </source>
</evidence>
<keyword evidence="5" id="KW-0997">Cell inner membrane</keyword>
<dbReference type="HOGENOM" id="CLU_1440234_0_0_12"/>
<dbReference type="AlphaFoldDB" id="H9UH54"/>
<comment type="similarity">
    <text evidence="2">Belongs to the TonB family.</text>
</comment>
<dbReference type="Proteomes" id="UP000007383">
    <property type="component" value="Chromosome"/>
</dbReference>
<evidence type="ECO:0000256" key="7">
    <source>
        <dbReference type="ARBA" id="ARBA00022927"/>
    </source>
</evidence>
<dbReference type="PATRIC" id="fig|889378.3.peg.758"/>
<evidence type="ECO:0000256" key="3">
    <source>
        <dbReference type="ARBA" id="ARBA00022448"/>
    </source>
</evidence>
<dbReference type="NCBIfam" id="TIGR01352">
    <property type="entry name" value="tonB_Cterm"/>
    <property type="match status" value="1"/>
</dbReference>